<organism evidence="3 4">
    <name type="scientific">Saccharicrinis carchari</name>
    <dbReference type="NCBI Taxonomy" id="1168039"/>
    <lineage>
        <taxon>Bacteria</taxon>
        <taxon>Pseudomonadati</taxon>
        <taxon>Bacteroidota</taxon>
        <taxon>Bacteroidia</taxon>
        <taxon>Marinilabiliales</taxon>
        <taxon>Marinilabiliaceae</taxon>
        <taxon>Saccharicrinis</taxon>
    </lineage>
</organism>
<name>A0A521B8C9_SACCC</name>
<dbReference type="Pfam" id="PF17415">
    <property type="entry name" value="NigD_C"/>
    <property type="match status" value="1"/>
</dbReference>
<keyword evidence="4" id="KW-1185">Reference proteome</keyword>
<proteinExistence type="predicted"/>
<dbReference type="InterPro" id="IPR035376">
    <property type="entry name" value="NigD_C"/>
</dbReference>
<dbReference type="AlphaFoldDB" id="A0A521B8C9"/>
<dbReference type="PROSITE" id="PS51257">
    <property type="entry name" value="PROKAR_LIPOPROTEIN"/>
    <property type="match status" value="1"/>
</dbReference>
<protein>
    <submittedName>
        <fullName evidence="3">NigD-like protein</fullName>
    </submittedName>
</protein>
<dbReference type="Gene3D" id="2.60.40.2370">
    <property type="entry name" value="NigD-like, C-terminal beta sandwich domain"/>
    <property type="match status" value="1"/>
</dbReference>
<dbReference type="OrthoDB" id="1097285at2"/>
<feature type="chain" id="PRO_5021895225" evidence="1">
    <location>
        <begin position="24"/>
        <end position="233"/>
    </location>
</feature>
<feature type="signal peptide" evidence="1">
    <location>
        <begin position="1"/>
        <end position="23"/>
    </location>
</feature>
<dbReference type="EMBL" id="FXTB01000001">
    <property type="protein sequence ID" value="SMO42960.1"/>
    <property type="molecule type" value="Genomic_DNA"/>
</dbReference>
<accession>A0A521B8C9</accession>
<evidence type="ECO:0000256" key="1">
    <source>
        <dbReference type="SAM" id="SignalP"/>
    </source>
</evidence>
<evidence type="ECO:0000259" key="2">
    <source>
        <dbReference type="Pfam" id="PF17415"/>
    </source>
</evidence>
<dbReference type="RefSeq" id="WP_142532100.1">
    <property type="nucleotide sequence ID" value="NZ_FXTB01000001.1"/>
</dbReference>
<keyword evidence="1" id="KW-0732">Signal</keyword>
<reference evidence="3 4" key="1">
    <citation type="submission" date="2017-05" db="EMBL/GenBank/DDBJ databases">
        <authorList>
            <person name="Varghese N."/>
            <person name="Submissions S."/>
        </authorList>
    </citation>
    <scope>NUCLEOTIDE SEQUENCE [LARGE SCALE GENOMIC DNA]</scope>
    <source>
        <strain evidence="3 4">DSM 27040</strain>
    </source>
</reference>
<evidence type="ECO:0000313" key="4">
    <source>
        <dbReference type="Proteomes" id="UP000319040"/>
    </source>
</evidence>
<evidence type="ECO:0000313" key="3">
    <source>
        <dbReference type="EMBL" id="SMO42960.1"/>
    </source>
</evidence>
<sequence>MKYFKLKQIALALLMVVLGVGCIEDSEPTPMRYTAYGFLNKTGEKYYVDLDGGMKVELAPFDDSELEFEGDDRVLFMFTVEKDYGTEAPVRYLVNVLGKIWFIDYSDIVELNAVSRDTIGDGYVELEYTPVPVGDYLNLNVFYKKQEGDHVFSLCYDPESQVDDEPVVLELKHKKPEEGNSGQMVRTYQSYNLSGLMQWGELDSENKMKFTLRINSGDSQQRDFNLIYAPIQE</sequence>
<dbReference type="InterPro" id="IPR038143">
    <property type="entry name" value="NigD-like_C_dom_sf"/>
</dbReference>
<gene>
    <name evidence="3" type="ORF">SAMN06265379_101767</name>
</gene>
<feature type="domain" description="NigD-like C-terminal" evidence="2">
    <location>
        <begin position="112"/>
        <end position="225"/>
    </location>
</feature>
<dbReference type="Proteomes" id="UP000319040">
    <property type="component" value="Unassembled WGS sequence"/>
</dbReference>